<comment type="similarity">
    <text evidence="1">Belongs to the RING-type zinc finger family. LOG2 subfamily.</text>
</comment>
<dbReference type="STRING" id="246404.A0A507FNB3"/>
<keyword evidence="2" id="KW-0863">Zinc-finger</keyword>
<feature type="compositionally biased region" description="Polar residues" evidence="3">
    <location>
        <begin position="608"/>
        <end position="623"/>
    </location>
</feature>
<accession>A0A507FNB3</accession>
<feature type="domain" description="RING-type" evidence="4">
    <location>
        <begin position="471"/>
        <end position="523"/>
    </location>
</feature>
<dbReference type="EMBL" id="QEAP01000029">
    <property type="protein sequence ID" value="TPX77075.1"/>
    <property type="molecule type" value="Genomic_DNA"/>
</dbReference>
<evidence type="ECO:0000313" key="6">
    <source>
        <dbReference type="Proteomes" id="UP000320333"/>
    </source>
</evidence>
<feature type="region of interest" description="Disordered" evidence="3">
    <location>
        <begin position="1"/>
        <end position="28"/>
    </location>
</feature>
<keyword evidence="2" id="KW-0479">Metal-binding</keyword>
<dbReference type="SUPFAM" id="SSF57850">
    <property type="entry name" value="RING/U-box"/>
    <property type="match status" value="1"/>
</dbReference>
<dbReference type="InterPro" id="IPR013083">
    <property type="entry name" value="Znf_RING/FYVE/PHD"/>
</dbReference>
<dbReference type="PANTHER" id="PTHR22996">
    <property type="entry name" value="MAHOGUNIN"/>
    <property type="match status" value="1"/>
</dbReference>
<dbReference type="GO" id="GO:0008270">
    <property type="term" value="F:zinc ion binding"/>
    <property type="evidence" value="ECO:0007669"/>
    <property type="project" value="UniProtKB-KW"/>
</dbReference>
<feature type="compositionally biased region" description="Pro residues" evidence="3">
    <location>
        <begin position="7"/>
        <end position="18"/>
    </location>
</feature>
<proteinExistence type="inferred from homology"/>
<comment type="caution">
    <text evidence="5">The sequence shown here is derived from an EMBL/GenBank/DDBJ whole genome shotgun (WGS) entry which is preliminary data.</text>
</comment>
<dbReference type="CDD" id="cd16789">
    <property type="entry name" value="mRING-HC-C3HC5_MGRN1-like"/>
    <property type="match status" value="1"/>
</dbReference>
<dbReference type="Gene3D" id="3.30.40.10">
    <property type="entry name" value="Zinc/RING finger domain, C3HC4 (zinc finger)"/>
    <property type="match status" value="1"/>
</dbReference>
<sequence length="728" mass="77757">MGSLLSRPPPADNTPPAIPLGQVRGSSSTSDDQIAAAYFGESAKLFFGPHFITNSHVLQSAGAVTLQSNGFPAAAGLAQLLVAPFSFWNSTSNNASSPSAKFASSVGPNLEGKLTEDELMEISRLYNQAPLGDVNLTSTLQSLTNLRKASLKMTPIAIEDVPSTSTATAAATADSNAAKRHILEFQFDASSPCVIHVYYLSKEILVQKADGSRKLAFAPKYADKRASLRLDDAAKKPATPIDAVVSSSDLALPTVKTYGPFPAGLNQKFCVPEADAFDSKWFSKEELVFGESVQPKSAVVGAEAAVGQETLATHVSENAESAKQVDLEAGKINVETPQIEANSEAVVVPEVAVDVSSLDDDVNSKANLLLSNEAMYYPLVIVMEALDDPVDDLQTFREPAEKTVNIQVTYASLLTKDNHSLAVKVLKQKALIDGTPYLLHDVFGYTDPTGTGQSNPNVSLAAEDLQTMRECVVCMSELKDTIVLPCRHLCLCHGCGETLRMQGRNANGGAMGSGVAPKCPICRQTFESLLQINLPNPYSRSDNDLQIKQRQHISERLGARPAAAASTARKSIAERLGKQDTPASPPRSNIAARLGRNHTKSPLPADSARSQQTTAHAQSSTHQFEQHQLAKNPIENRPQANQMPGPSARSPVKRDARAENMDIVIPPKREVGIQVLRVNAVAVTDPTLQSTFSKLTAQPAPILAGANPITHSGGIRSRGRGVISLWQG</sequence>
<dbReference type="InterPro" id="IPR045195">
    <property type="entry name" value="LOG2-like_mRING_C3HC5"/>
</dbReference>
<dbReference type="PROSITE" id="PS50089">
    <property type="entry name" value="ZF_RING_2"/>
    <property type="match status" value="1"/>
</dbReference>
<dbReference type="GO" id="GO:0061630">
    <property type="term" value="F:ubiquitin protein ligase activity"/>
    <property type="evidence" value="ECO:0007669"/>
    <property type="project" value="UniProtKB-EC"/>
</dbReference>
<evidence type="ECO:0000256" key="2">
    <source>
        <dbReference type="PROSITE-ProRule" id="PRU00175"/>
    </source>
</evidence>
<feature type="compositionally biased region" description="Low complexity" evidence="3">
    <location>
        <begin position="559"/>
        <end position="570"/>
    </location>
</feature>
<dbReference type="PANTHER" id="PTHR22996:SF0">
    <property type="entry name" value="RE60872P-RELATED"/>
    <property type="match status" value="1"/>
</dbReference>
<feature type="region of interest" description="Disordered" evidence="3">
    <location>
        <begin position="555"/>
        <end position="657"/>
    </location>
</feature>
<dbReference type="AlphaFoldDB" id="A0A507FNB3"/>
<evidence type="ECO:0000256" key="3">
    <source>
        <dbReference type="SAM" id="MobiDB-lite"/>
    </source>
</evidence>
<evidence type="ECO:0000259" key="4">
    <source>
        <dbReference type="PROSITE" id="PS50089"/>
    </source>
</evidence>
<dbReference type="InterPro" id="IPR045194">
    <property type="entry name" value="MGRN1/RNF157-like"/>
</dbReference>
<evidence type="ECO:0000313" key="5">
    <source>
        <dbReference type="EMBL" id="TPX77075.1"/>
    </source>
</evidence>
<protein>
    <recommendedName>
        <fullName evidence="4">RING-type domain-containing protein</fullName>
    </recommendedName>
</protein>
<gene>
    <name evidence="5" type="ORF">CcCBS67573_g01664</name>
</gene>
<organism evidence="5 6">
    <name type="scientific">Chytriomyces confervae</name>
    <dbReference type="NCBI Taxonomy" id="246404"/>
    <lineage>
        <taxon>Eukaryota</taxon>
        <taxon>Fungi</taxon>
        <taxon>Fungi incertae sedis</taxon>
        <taxon>Chytridiomycota</taxon>
        <taxon>Chytridiomycota incertae sedis</taxon>
        <taxon>Chytridiomycetes</taxon>
        <taxon>Chytridiales</taxon>
        <taxon>Chytriomycetaceae</taxon>
        <taxon>Chytriomyces</taxon>
    </lineage>
</organism>
<dbReference type="GO" id="GO:0016567">
    <property type="term" value="P:protein ubiquitination"/>
    <property type="evidence" value="ECO:0007669"/>
    <property type="project" value="TreeGrafter"/>
</dbReference>
<dbReference type="InterPro" id="IPR001841">
    <property type="entry name" value="Znf_RING"/>
</dbReference>
<name>A0A507FNB3_9FUNG</name>
<dbReference type="Proteomes" id="UP000320333">
    <property type="component" value="Unassembled WGS sequence"/>
</dbReference>
<keyword evidence="2" id="KW-0862">Zinc</keyword>
<dbReference type="Pfam" id="PF13920">
    <property type="entry name" value="zf-C3HC4_3"/>
    <property type="match status" value="1"/>
</dbReference>
<dbReference type="SMART" id="SM00184">
    <property type="entry name" value="RING"/>
    <property type="match status" value="1"/>
</dbReference>
<evidence type="ECO:0000256" key="1">
    <source>
        <dbReference type="ARBA" id="ARBA00025721"/>
    </source>
</evidence>
<dbReference type="OrthoDB" id="1711136at2759"/>
<reference evidence="5 6" key="1">
    <citation type="journal article" date="2019" name="Sci. Rep.">
        <title>Comparative genomics of chytrid fungi reveal insights into the obligate biotrophic and pathogenic lifestyle of Synchytrium endobioticum.</title>
        <authorList>
            <person name="van de Vossenberg B.T.L.H."/>
            <person name="Warris S."/>
            <person name="Nguyen H.D.T."/>
            <person name="van Gent-Pelzer M.P.E."/>
            <person name="Joly D.L."/>
            <person name="van de Geest H.C."/>
            <person name="Bonants P.J.M."/>
            <person name="Smith D.S."/>
            <person name="Levesque C.A."/>
            <person name="van der Lee T.A.J."/>
        </authorList>
    </citation>
    <scope>NUCLEOTIDE SEQUENCE [LARGE SCALE GENOMIC DNA]</scope>
    <source>
        <strain evidence="5 6">CBS 675.73</strain>
    </source>
</reference>
<keyword evidence="6" id="KW-1185">Reference proteome</keyword>